<dbReference type="OrthoDB" id="9787709at2"/>
<accession>C8X1K0</accession>
<keyword evidence="3" id="KW-0145">Chemotaxis</keyword>
<feature type="compositionally biased region" description="Acidic residues" evidence="10">
    <location>
        <begin position="559"/>
        <end position="569"/>
    </location>
</feature>
<dbReference type="eggNOG" id="COG0840">
    <property type="taxonomic scope" value="Bacteria"/>
</dbReference>
<dbReference type="SMART" id="SM00283">
    <property type="entry name" value="MA"/>
    <property type="match status" value="1"/>
</dbReference>
<dbReference type="EMBL" id="CP001734">
    <property type="protein sequence ID" value="ACV68297.1"/>
    <property type="molecule type" value="Genomic_DNA"/>
</dbReference>
<feature type="compositionally biased region" description="Low complexity" evidence="10">
    <location>
        <begin position="251"/>
        <end position="261"/>
    </location>
</feature>
<dbReference type="InterPro" id="IPR033480">
    <property type="entry name" value="sCache_2"/>
</dbReference>
<keyword evidence="9" id="KW-0175">Coiled coil</keyword>
<dbReference type="GO" id="GO:0007165">
    <property type="term" value="P:signal transduction"/>
    <property type="evidence" value="ECO:0007669"/>
    <property type="project" value="UniProtKB-KW"/>
</dbReference>
<keyword evidence="14" id="KW-1185">Reference proteome</keyword>
<feature type="compositionally biased region" description="Low complexity" evidence="10">
    <location>
        <begin position="506"/>
        <end position="528"/>
    </location>
</feature>
<dbReference type="InterPro" id="IPR004089">
    <property type="entry name" value="MCPsignal_dom"/>
</dbReference>
<dbReference type="InterPro" id="IPR004010">
    <property type="entry name" value="Double_Cache_2"/>
</dbReference>
<dbReference type="CDD" id="cd11386">
    <property type="entry name" value="MCP_signal"/>
    <property type="match status" value="1"/>
</dbReference>
<dbReference type="SUPFAM" id="SSF58104">
    <property type="entry name" value="Methyl-accepting chemotaxis protein (MCP) signaling domain"/>
    <property type="match status" value="1"/>
</dbReference>
<protein>
    <submittedName>
        <fullName evidence="13">Methyl-accepting chemotaxis sensory transducer with Cache sensor</fullName>
    </submittedName>
</protein>
<dbReference type="KEGG" id="drt:Dret_1009"/>
<evidence type="ECO:0000256" key="10">
    <source>
        <dbReference type="SAM" id="MobiDB-lite"/>
    </source>
</evidence>
<dbReference type="GO" id="GO:0004888">
    <property type="term" value="F:transmembrane signaling receptor activity"/>
    <property type="evidence" value="ECO:0007669"/>
    <property type="project" value="TreeGrafter"/>
</dbReference>
<feature type="compositionally biased region" description="Polar residues" evidence="10">
    <location>
        <begin position="534"/>
        <end position="552"/>
    </location>
</feature>
<evidence type="ECO:0000256" key="4">
    <source>
        <dbReference type="ARBA" id="ARBA00022692"/>
    </source>
</evidence>
<keyword evidence="5 11" id="KW-1133">Transmembrane helix</keyword>
<feature type="compositionally biased region" description="Low complexity" evidence="10">
    <location>
        <begin position="268"/>
        <end position="300"/>
    </location>
</feature>
<evidence type="ECO:0000313" key="13">
    <source>
        <dbReference type="EMBL" id="ACV68297.1"/>
    </source>
</evidence>
<evidence type="ECO:0000256" key="2">
    <source>
        <dbReference type="ARBA" id="ARBA00022475"/>
    </source>
</evidence>
<dbReference type="SMART" id="SM01049">
    <property type="entry name" value="Cache_2"/>
    <property type="match status" value="1"/>
</dbReference>
<evidence type="ECO:0000256" key="7">
    <source>
        <dbReference type="ARBA" id="ARBA00029447"/>
    </source>
</evidence>
<evidence type="ECO:0000313" key="14">
    <source>
        <dbReference type="Proteomes" id="UP000001052"/>
    </source>
</evidence>
<dbReference type="STRING" id="485915.Dret_1009"/>
<comment type="subcellular location">
    <subcellularLocation>
        <location evidence="1">Cell membrane</location>
        <topology evidence="1">Multi-pass membrane protein</topology>
    </subcellularLocation>
</comment>
<dbReference type="GO" id="GO:0005886">
    <property type="term" value="C:plasma membrane"/>
    <property type="evidence" value="ECO:0007669"/>
    <property type="project" value="UniProtKB-SubCell"/>
</dbReference>
<dbReference type="AlphaFoldDB" id="C8X1K0"/>
<evidence type="ECO:0000256" key="1">
    <source>
        <dbReference type="ARBA" id="ARBA00004651"/>
    </source>
</evidence>
<dbReference type="Pfam" id="PF08269">
    <property type="entry name" value="dCache_2"/>
    <property type="match status" value="1"/>
</dbReference>
<dbReference type="PANTHER" id="PTHR43531">
    <property type="entry name" value="PROTEIN ICFG"/>
    <property type="match status" value="1"/>
</dbReference>
<dbReference type="Proteomes" id="UP000001052">
    <property type="component" value="Chromosome"/>
</dbReference>
<dbReference type="GO" id="GO:0006935">
    <property type="term" value="P:chemotaxis"/>
    <property type="evidence" value="ECO:0007669"/>
    <property type="project" value="UniProtKB-KW"/>
</dbReference>
<organism evidence="13 14">
    <name type="scientific">Desulfohalobium retbaense (strain ATCC 49708 / DSM 5692 / JCM 16813 / HR100)</name>
    <dbReference type="NCBI Taxonomy" id="485915"/>
    <lineage>
        <taxon>Bacteria</taxon>
        <taxon>Pseudomonadati</taxon>
        <taxon>Thermodesulfobacteriota</taxon>
        <taxon>Desulfovibrionia</taxon>
        <taxon>Desulfovibrionales</taxon>
        <taxon>Desulfohalobiaceae</taxon>
        <taxon>Desulfohalobium</taxon>
    </lineage>
</organism>
<evidence type="ECO:0000259" key="12">
    <source>
        <dbReference type="PROSITE" id="PS50111"/>
    </source>
</evidence>
<dbReference type="InterPro" id="IPR051310">
    <property type="entry name" value="MCP_chemotaxis"/>
</dbReference>
<feature type="region of interest" description="Disordered" evidence="10">
    <location>
        <begin position="249"/>
        <end position="311"/>
    </location>
</feature>
<feature type="domain" description="Methyl-accepting transducer" evidence="12">
    <location>
        <begin position="244"/>
        <end position="473"/>
    </location>
</feature>
<feature type="region of interest" description="Disordered" evidence="10">
    <location>
        <begin position="495"/>
        <end position="569"/>
    </location>
</feature>
<keyword evidence="8" id="KW-0807">Transducer</keyword>
<comment type="similarity">
    <text evidence="7">Belongs to the methyl-accepting chemotaxis (MCP) protein family.</text>
</comment>
<dbReference type="Gene3D" id="1.10.287.950">
    <property type="entry name" value="Methyl-accepting chemotaxis protein"/>
    <property type="match status" value="1"/>
</dbReference>
<evidence type="ECO:0000256" key="11">
    <source>
        <dbReference type="SAM" id="Phobius"/>
    </source>
</evidence>
<evidence type="ECO:0000256" key="6">
    <source>
        <dbReference type="ARBA" id="ARBA00023136"/>
    </source>
</evidence>
<dbReference type="PANTHER" id="PTHR43531:SF11">
    <property type="entry name" value="METHYL-ACCEPTING CHEMOTAXIS PROTEIN 3"/>
    <property type="match status" value="1"/>
</dbReference>
<reference evidence="14" key="1">
    <citation type="submission" date="2009-09" db="EMBL/GenBank/DDBJ databases">
        <title>The complete chromosome of Desulfohalobium retbaense DSM 5692.</title>
        <authorList>
            <consortium name="US DOE Joint Genome Institute (JGI-PGF)"/>
            <person name="Lucas S."/>
            <person name="Copeland A."/>
            <person name="Lapidus A."/>
            <person name="Glavina del Rio T."/>
            <person name="Dalin E."/>
            <person name="Tice H."/>
            <person name="Bruce D."/>
            <person name="Goodwin L."/>
            <person name="Pitluck S."/>
            <person name="Kyrpides N."/>
            <person name="Mavromatis K."/>
            <person name="Ivanova N."/>
            <person name="Mikhailova N."/>
            <person name="Munk A.C."/>
            <person name="Brettin T."/>
            <person name="Detter J.C."/>
            <person name="Han C."/>
            <person name="Tapia R."/>
            <person name="Larimer F."/>
            <person name="Land M."/>
            <person name="Hauser L."/>
            <person name="Markowitz V."/>
            <person name="Cheng J.-F."/>
            <person name="Hugenholtz P."/>
            <person name="Woyke T."/>
            <person name="Wu D."/>
            <person name="Spring S."/>
            <person name="Klenk H.-P."/>
            <person name="Eisen J.A."/>
        </authorList>
    </citation>
    <scope>NUCLEOTIDE SEQUENCE [LARGE SCALE GENOMIC DNA]</scope>
    <source>
        <strain evidence="14">DSM 5692</strain>
    </source>
</reference>
<dbReference type="eggNOG" id="COG4564">
    <property type="taxonomic scope" value="Bacteria"/>
</dbReference>
<reference evidence="13 14" key="2">
    <citation type="journal article" date="2010" name="Stand. Genomic Sci.">
        <title>Complete genome sequence of Desulfohalobium retbaense type strain (HR(100)).</title>
        <authorList>
            <person name="Spring S."/>
            <person name="Nolan M."/>
            <person name="Lapidus A."/>
            <person name="Glavina Del Rio T."/>
            <person name="Copeland A."/>
            <person name="Tice H."/>
            <person name="Cheng J.F."/>
            <person name="Lucas S."/>
            <person name="Land M."/>
            <person name="Chen F."/>
            <person name="Bruce D."/>
            <person name="Goodwin L."/>
            <person name="Pitluck S."/>
            <person name="Ivanova N."/>
            <person name="Mavromatis K."/>
            <person name="Mikhailova N."/>
            <person name="Pati A."/>
            <person name="Chen A."/>
            <person name="Palaniappan K."/>
            <person name="Hauser L."/>
            <person name="Chang Y.J."/>
            <person name="Jeffries C.D."/>
            <person name="Munk C."/>
            <person name="Kiss H."/>
            <person name="Chain P."/>
            <person name="Han C."/>
            <person name="Brettin T."/>
            <person name="Detter J.C."/>
            <person name="Schuler E."/>
            <person name="Goker M."/>
            <person name="Rohde M."/>
            <person name="Bristow J."/>
            <person name="Eisen J.A."/>
            <person name="Markowitz V."/>
            <person name="Hugenholtz P."/>
            <person name="Kyrpides N.C."/>
            <person name="Klenk H.P."/>
        </authorList>
    </citation>
    <scope>NUCLEOTIDE SEQUENCE [LARGE SCALE GENOMIC DNA]</scope>
    <source>
        <strain evidence="13 14">DSM 5692</strain>
    </source>
</reference>
<evidence type="ECO:0000256" key="8">
    <source>
        <dbReference type="PROSITE-ProRule" id="PRU00284"/>
    </source>
</evidence>
<evidence type="ECO:0000256" key="5">
    <source>
        <dbReference type="ARBA" id="ARBA00022989"/>
    </source>
</evidence>
<proteinExistence type="inferred from homology"/>
<dbReference type="RefSeq" id="WP_015751448.1">
    <property type="nucleotide sequence ID" value="NC_013223.1"/>
</dbReference>
<keyword evidence="4 11" id="KW-0812">Transmembrane</keyword>
<keyword evidence="6 11" id="KW-0472">Membrane</keyword>
<feature type="transmembrane region" description="Helical" evidence="11">
    <location>
        <begin position="206"/>
        <end position="226"/>
    </location>
</feature>
<sequence length="569" mass="61151">MRFSLSINKKMWVIFALVVVLFAATTIFSSLALNKTKSIALETTAEEMFKGQKQKLKVGTHSIALALGEQLEGVSDTTERIQMIREGVDKIRFEKDKSGYYFVYKNTTNVALPTKKELQGEDLGQAKDKNGVYFVRELNEQAQAGGGFVEYVFPKPGAGDQPKLAYAEMIPGTDMWIGTGVYLDNIAAAKNNLNATMSASISKWNILRYGASAAIFLVIIGVLYLITRSIVRPLRQTIDVLNNSSEMMTASSDEVSSSSQSLAEGANEQASSLEETSSSLEEMSSQTQQNSSNASQAEQTMQQTKTAVDTGVESMSRMGTAINAIKQSSEETSKIMKTIDDIAFQTNLLALNAAVEAARAGEAGKGFAVVAEEVRSLAQRSAEAAKNTASLIEDAQSNANHGVQVADEVSSSLEEIQKSADQVGILVAEIAAASKEQSQGIEQINTAVAEMDKVVQKNASDSEETASASEELSAQAQELQNAVLELVALLRGGDGALGGNGAQPKSSGSQTQQRSRSRTGSSQPRQRQAVGQHPSRQQSRATAAKRQQSQQDIRPDEVIPLDDDSFNDF</sequence>
<keyword evidence="2" id="KW-1003">Cell membrane</keyword>
<dbReference type="Pfam" id="PF00015">
    <property type="entry name" value="MCPsignal"/>
    <property type="match status" value="1"/>
</dbReference>
<dbReference type="Gene3D" id="3.30.450.20">
    <property type="entry name" value="PAS domain"/>
    <property type="match status" value="1"/>
</dbReference>
<dbReference type="HOGENOM" id="CLU_000445_107_21_7"/>
<dbReference type="PROSITE" id="PS50111">
    <property type="entry name" value="CHEMOTAXIS_TRANSDUC_2"/>
    <property type="match status" value="1"/>
</dbReference>
<name>C8X1K0_DESRD</name>
<gene>
    <name evidence="13" type="ordered locus">Dret_1009</name>
</gene>
<evidence type="ECO:0000256" key="3">
    <source>
        <dbReference type="ARBA" id="ARBA00022500"/>
    </source>
</evidence>
<evidence type="ECO:0000256" key="9">
    <source>
        <dbReference type="SAM" id="Coils"/>
    </source>
</evidence>
<feature type="coiled-coil region" evidence="9">
    <location>
        <begin position="462"/>
        <end position="489"/>
    </location>
</feature>